<feature type="domain" description="PLD phosphodiesterase" evidence="1">
    <location>
        <begin position="334"/>
        <end position="361"/>
    </location>
</feature>
<name>A0A5C5U8G5_9GAMM</name>
<protein>
    <submittedName>
        <fullName evidence="2">Cardiolipin synthase B</fullName>
    </submittedName>
</protein>
<dbReference type="GO" id="GO:0008808">
    <property type="term" value="F:cardiolipin synthase activity"/>
    <property type="evidence" value="ECO:0007669"/>
    <property type="project" value="TreeGrafter"/>
</dbReference>
<dbReference type="Pfam" id="PF13091">
    <property type="entry name" value="PLDc_2"/>
    <property type="match status" value="2"/>
</dbReference>
<feature type="domain" description="PLD phosphodiesterase" evidence="1">
    <location>
        <begin position="157"/>
        <end position="184"/>
    </location>
</feature>
<dbReference type="InterPro" id="IPR025202">
    <property type="entry name" value="PLD-like_dom"/>
</dbReference>
<dbReference type="CDD" id="cd09159">
    <property type="entry name" value="PLDc_ybhO_like_2"/>
    <property type="match status" value="1"/>
</dbReference>
<dbReference type="OrthoDB" id="9762009at2"/>
<dbReference type="PANTHER" id="PTHR21248">
    <property type="entry name" value="CARDIOLIPIN SYNTHASE"/>
    <property type="match status" value="1"/>
</dbReference>
<reference evidence="2 3" key="1">
    <citation type="submission" date="2019-07" db="EMBL/GenBank/DDBJ databases">
        <title>Luteimonas sp. YD-1 nov., isolated from acidic soil.</title>
        <authorList>
            <person name="Zhou J."/>
        </authorList>
    </citation>
    <scope>NUCLEOTIDE SEQUENCE [LARGE SCALE GENOMIC DNA]</scope>
    <source>
        <strain evidence="2 3">YD-1</strain>
    </source>
</reference>
<dbReference type="EMBL" id="VOHE01000001">
    <property type="protein sequence ID" value="TWT21792.1"/>
    <property type="molecule type" value="Genomic_DNA"/>
</dbReference>
<sequence>MFWTIAVTVVLTVLAVVLAMNFATPEKKIDRKVVHRHAVADPQFRREMSVLLGPAIAPGNRVTAFQNGDQIFPAMLEAIRGARRTINMETYIYWSGDTGQTFADALCERARAGVAVHLVVDWAGSIRMDDDLLGTMQDAGVRVEHYRPLRWYNLGRLNNRTHRKLLVVDGRVGFTGGVGIADQWSGHAQDPDHWRETHFRVEGPVVAQLQSAFNDNWIKTTGELLNGPDHFPPLERAGDMDAHLFIASPAGGSESMHLMYLQAVAAAVRSIDLCAAYFVPDHLIAQALLAARQRGVRVRVLLPGPHIDSETVRLSSRASWGPLLEGGVGIHIYQPTMIHVKLLVVDEELVSVGSTNFDIRSFRLNDEASLNVYDRGFAEAMTRVFEEDLARSTRYTLDDWNARTARERFAEAVVRPLRSQL</sequence>
<accession>A0A5C5U8G5</accession>
<dbReference type="InterPro" id="IPR001736">
    <property type="entry name" value="PLipase_D/transphosphatidylase"/>
</dbReference>
<evidence type="ECO:0000313" key="2">
    <source>
        <dbReference type="EMBL" id="TWT21792.1"/>
    </source>
</evidence>
<dbReference type="PROSITE" id="PS50035">
    <property type="entry name" value="PLD"/>
    <property type="match status" value="2"/>
</dbReference>
<keyword evidence="3" id="KW-1185">Reference proteome</keyword>
<evidence type="ECO:0000313" key="3">
    <source>
        <dbReference type="Proteomes" id="UP000315949"/>
    </source>
</evidence>
<dbReference type="GO" id="GO:0032049">
    <property type="term" value="P:cardiolipin biosynthetic process"/>
    <property type="evidence" value="ECO:0007669"/>
    <property type="project" value="UniProtKB-ARBA"/>
</dbReference>
<proteinExistence type="predicted"/>
<dbReference type="GO" id="GO:0016020">
    <property type="term" value="C:membrane"/>
    <property type="evidence" value="ECO:0007669"/>
    <property type="project" value="TreeGrafter"/>
</dbReference>
<gene>
    <name evidence="2" type="ORF">FQY79_01280</name>
</gene>
<dbReference type="AlphaFoldDB" id="A0A5C5U8G5"/>
<dbReference type="Gene3D" id="3.30.870.10">
    <property type="entry name" value="Endonuclease Chain A"/>
    <property type="match status" value="2"/>
</dbReference>
<dbReference type="RefSeq" id="WP_146310018.1">
    <property type="nucleotide sequence ID" value="NZ_VOHE01000001.1"/>
</dbReference>
<dbReference type="Proteomes" id="UP000315949">
    <property type="component" value="Unassembled WGS sequence"/>
</dbReference>
<organism evidence="2 3">
    <name type="scientific">Luteimonas wenzhouensis</name>
    <dbReference type="NCBI Taxonomy" id="2599615"/>
    <lineage>
        <taxon>Bacteria</taxon>
        <taxon>Pseudomonadati</taxon>
        <taxon>Pseudomonadota</taxon>
        <taxon>Gammaproteobacteria</taxon>
        <taxon>Lysobacterales</taxon>
        <taxon>Lysobacteraceae</taxon>
        <taxon>Luteimonas</taxon>
    </lineage>
</organism>
<dbReference type="SUPFAM" id="SSF56024">
    <property type="entry name" value="Phospholipase D/nuclease"/>
    <property type="match status" value="2"/>
</dbReference>
<evidence type="ECO:0000259" key="1">
    <source>
        <dbReference type="PROSITE" id="PS50035"/>
    </source>
</evidence>
<dbReference type="CDD" id="cd09110">
    <property type="entry name" value="PLDc_CLS_1"/>
    <property type="match status" value="1"/>
</dbReference>
<dbReference type="SMART" id="SM00155">
    <property type="entry name" value="PLDc"/>
    <property type="match status" value="2"/>
</dbReference>
<dbReference type="PANTHER" id="PTHR21248:SF22">
    <property type="entry name" value="PHOSPHOLIPASE D"/>
    <property type="match status" value="1"/>
</dbReference>
<comment type="caution">
    <text evidence="2">The sequence shown here is derived from an EMBL/GenBank/DDBJ whole genome shotgun (WGS) entry which is preliminary data.</text>
</comment>